<dbReference type="PROSITE" id="PS50043">
    <property type="entry name" value="HTH_LUXR_2"/>
    <property type="match status" value="1"/>
</dbReference>
<keyword evidence="9" id="KW-1185">Reference proteome</keyword>
<dbReference type="PANTHER" id="PTHR43214:SF41">
    <property type="entry name" value="NITRATE_NITRITE RESPONSE REGULATOR PROTEIN NARP"/>
    <property type="match status" value="1"/>
</dbReference>
<dbReference type="EMBL" id="QPMK01000006">
    <property type="protein sequence ID" value="RDD66266.1"/>
    <property type="molecule type" value="Genomic_DNA"/>
</dbReference>
<protein>
    <submittedName>
        <fullName evidence="8">DNA-binding response regulator</fullName>
    </submittedName>
</protein>
<evidence type="ECO:0000256" key="3">
    <source>
        <dbReference type="ARBA" id="ARBA00023125"/>
    </source>
</evidence>
<dbReference type="PROSITE" id="PS50110">
    <property type="entry name" value="RESPONSE_REGULATORY"/>
    <property type="match status" value="1"/>
</dbReference>
<dbReference type="SMART" id="SM00448">
    <property type="entry name" value="REC"/>
    <property type="match status" value="1"/>
</dbReference>
<dbReference type="OrthoDB" id="5292887at2"/>
<keyword evidence="2" id="KW-0805">Transcription regulation</keyword>
<dbReference type="InterPro" id="IPR000792">
    <property type="entry name" value="Tscrpt_reg_LuxR_C"/>
</dbReference>
<dbReference type="AlphaFoldDB" id="A0A369TTH8"/>
<dbReference type="Proteomes" id="UP000253977">
    <property type="component" value="Unassembled WGS sequence"/>
</dbReference>
<evidence type="ECO:0000313" key="8">
    <source>
        <dbReference type="EMBL" id="RDD66266.1"/>
    </source>
</evidence>
<organism evidence="8 9">
    <name type="scientific">Thalassococcus profundi</name>
    <dbReference type="NCBI Taxonomy" id="2282382"/>
    <lineage>
        <taxon>Bacteria</taxon>
        <taxon>Pseudomonadati</taxon>
        <taxon>Pseudomonadota</taxon>
        <taxon>Alphaproteobacteria</taxon>
        <taxon>Rhodobacterales</taxon>
        <taxon>Roseobacteraceae</taxon>
        <taxon>Thalassococcus</taxon>
    </lineage>
</organism>
<sequence length="212" mass="22731">MKSVLILEDLSETRRWLSAVVARAFPGARVSEAGTVAAAKALIDREVFDLALVDLNLPDGDGLTVLRHLQRRAPRTMAIVSTIMASDSAIVAALSAGADGYVLKSEDSELMERHLHQLSSGIPALSPAIARRIMDHFRNTGPSFEPAQDLTARETDVLRLIARGMRVSEAAAAIGIAETTVATHIKTIYRKLGISSRAEAAIQAARLGLLNE</sequence>
<dbReference type="InterPro" id="IPR011006">
    <property type="entry name" value="CheY-like_superfamily"/>
</dbReference>
<evidence type="ECO:0000256" key="2">
    <source>
        <dbReference type="ARBA" id="ARBA00023015"/>
    </source>
</evidence>
<keyword evidence="3 8" id="KW-0238">DNA-binding</keyword>
<evidence type="ECO:0000259" key="7">
    <source>
        <dbReference type="PROSITE" id="PS50110"/>
    </source>
</evidence>
<keyword evidence="1 5" id="KW-0597">Phosphoprotein</keyword>
<evidence type="ECO:0000256" key="1">
    <source>
        <dbReference type="ARBA" id="ARBA00022553"/>
    </source>
</evidence>
<evidence type="ECO:0000259" key="6">
    <source>
        <dbReference type="PROSITE" id="PS50043"/>
    </source>
</evidence>
<dbReference type="GO" id="GO:0000160">
    <property type="term" value="P:phosphorelay signal transduction system"/>
    <property type="evidence" value="ECO:0007669"/>
    <property type="project" value="InterPro"/>
</dbReference>
<feature type="modified residue" description="4-aspartylphosphate" evidence="5">
    <location>
        <position position="54"/>
    </location>
</feature>
<dbReference type="RefSeq" id="WP_114510838.1">
    <property type="nucleotide sequence ID" value="NZ_QPMK01000006.1"/>
</dbReference>
<dbReference type="GO" id="GO:0003677">
    <property type="term" value="F:DNA binding"/>
    <property type="evidence" value="ECO:0007669"/>
    <property type="project" value="UniProtKB-KW"/>
</dbReference>
<dbReference type="CDD" id="cd06170">
    <property type="entry name" value="LuxR_C_like"/>
    <property type="match status" value="1"/>
</dbReference>
<dbReference type="Pfam" id="PF00072">
    <property type="entry name" value="Response_reg"/>
    <property type="match status" value="1"/>
</dbReference>
<dbReference type="GO" id="GO:0006355">
    <property type="term" value="P:regulation of DNA-templated transcription"/>
    <property type="evidence" value="ECO:0007669"/>
    <property type="project" value="InterPro"/>
</dbReference>
<dbReference type="InterPro" id="IPR001789">
    <property type="entry name" value="Sig_transdc_resp-reg_receiver"/>
</dbReference>
<accession>A0A369TTH8</accession>
<dbReference type="Gene3D" id="3.40.50.2300">
    <property type="match status" value="1"/>
</dbReference>
<reference evidence="8 9" key="1">
    <citation type="submission" date="2018-07" db="EMBL/GenBank/DDBJ databases">
        <title>Thalassococcus profundi sp. nov., a marine bacterium isolated from deep seawater of Okinawa Trough.</title>
        <authorList>
            <person name="Yu M."/>
        </authorList>
    </citation>
    <scope>NUCLEOTIDE SEQUENCE [LARGE SCALE GENOMIC DNA]</scope>
    <source>
        <strain evidence="8 9">WRAS1</strain>
    </source>
</reference>
<proteinExistence type="predicted"/>
<dbReference type="SUPFAM" id="SSF46894">
    <property type="entry name" value="C-terminal effector domain of the bipartite response regulators"/>
    <property type="match status" value="1"/>
</dbReference>
<dbReference type="SMART" id="SM00421">
    <property type="entry name" value="HTH_LUXR"/>
    <property type="match status" value="1"/>
</dbReference>
<evidence type="ECO:0000256" key="5">
    <source>
        <dbReference type="PROSITE-ProRule" id="PRU00169"/>
    </source>
</evidence>
<keyword evidence="4" id="KW-0804">Transcription</keyword>
<evidence type="ECO:0000313" key="9">
    <source>
        <dbReference type="Proteomes" id="UP000253977"/>
    </source>
</evidence>
<gene>
    <name evidence="8" type="ORF">DU478_10090</name>
</gene>
<evidence type="ECO:0000256" key="4">
    <source>
        <dbReference type="ARBA" id="ARBA00023163"/>
    </source>
</evidence>
<dbReference type="InterPro" id="IPR039420">
    <property type="entry name" value="WalR-like"/>
</dbReference>
<dbReference type="SUPFAM" id="SSF52172">
    <property type="entry name" value="CheY-like"/>
    <property type="match status" value="1"/>
</dbReference>
<dbReference type="InterPro" id="IPR016032">
    <property type="entry name" value="Sig_transdc_resp-reg_C-effctor"/>
</dbReference>
<dbReference type="InterPro" id="IPR058245">
    <property type="entry name" value="NreC/VraR/RcsB-like_REC"/>
</dbReference>
<dbReference type="CDD" id="cd17535">
    <property type="entry name" value="REC_NarL-like"/>
    <property type="match status" value="1"/>
</dbReference>
<feature type="domain" description="HTH luxR-type" evidence="6">
    <location>
        <begin position="143"/>
        <end position="208"/>
    </location>
</feature>
<dbReference type="PANTHER" id="PTHR43214">
    <property type="entry name" value="TWO-COMPONENT RESPONSE REGULATOR"/>
    <property type="match status" value="1"/>
</dbReference>
<comment type="caution">
    <text evidence="8">The sequence shown here is derived from an EMBL/GenBank/DDBJ whole genome shotgun (WGS) entry which is preliminary data.</text>
</comment>
<dbReference type="Pfam" id="PF00196">
    <property type="entry name" value="GerE"/>
    <property type="match status" value="1"/>
</dbReference>
<feature type="domain" description="Response regulatory" evidence="7">
    <location>
        <begin position="3"/>
        <end position="119"/>
    </location>
</feature>
<name>A0A369TTH8_9RHOB</name>
<dbReference type="PRINTS" id="PR00038">
    <property type="entry name" value="HTHLUXR"/>
</dbReference>